<dbReference type="EMBL" id="AFWA02000015">
    <property type="protein sequence ID" value="EMR08520.1"/>
    <property type="molecule type" value="Genomic_DNA"/>
</dbReference>
<evidence type="ECO:0000259" key="7">
    <source>
        <dbReference type="PROSITE" id="PS50858"/>
    </source>
</evidence>
<dbReference type="eggNOG" id="KOG2074">
    <property type="taxonomic scope" value="Eukaryota"/>
</dbReference>
<evidence type="ECO:0000256" key="3">
    <source>
        <dbReference type="ARBA" id="ARBA00022737"/>
    </source>
</evidence>
<proteinExistence type="inferred from homology"/>
<dbReference type="GO" id="GO:0016251">
    <property type="term" value="F:RNA polymerase II general transcription initiation factor activity"/>
    <property type="evidence" value="ECO:0007669"/>
    <property type="project" value="EnsemblFungi"/>
</dbReference>
<feature type="domain" description="BSD" evidence="7">
    <location>
        <begin position="112"/>
        <end position="165"/>
    </location>
</feature>
<dbReference type="InterPro" id="IPR035925">
    <property type="entry name" value="BSD_dom_sf"/>
</dbReference>
<dbReference type="RefSeq" id="XP_007875052.1">
    <property type="nucleotide sequence ID" value="XM_007876861.1"/>
</dbReference>
<evidence type="ECO:0000313" key="9">
    <source>
        <dbReference type="Proteomes" id="UP000011958"/>
    </source>
</evidence>
<name>M7P3T1_PNEMU</name>
<dbReference type="CDD" id="cd13229">
    <property type="entry name" value="PH_TFIIH"/>
    <property type="match status" value="1"/>
</dbReference>
<dbReference type="VEuPathDB" id="FungiDB:PNEG_03002"/>
<dbReference type="InterPro" id="IPR013876">
    <property type="entry name" value="TFIIH_BTF_p62_N"/>
</dbReference>
<evidence type="ECO:0000256" key="6">
    <source>
        <dbReference type="ARBA" id="ARBA00023242"/>
    </source>
</evidence>
<dbReference type="OrthoDB" id="360521at2759"/>
<dbReference type="Gene3D" id="2.30.29.30">
    <property type="entry name" value="Pleckstrin-homology domain (PH domain)/Phosphotyrosine-binding domain (PTB)"/>
    <property type="match status" value="1"/>
</dbReference>
<comment type="subcellular location">
    <subcellularLocation>
        <location evidence="1">Nucleus</location>
    </subcellularLocation>
</comment>
<keyword evidence="6" id="KW-0539">Nucleus</keyword>
<organism evidence="8 9">
    <name type="scientific">Pneumocystis murina (strain B123)</name>
    <name type="common">Mouse pneumocystis pneumonia agent</name>
    <name type="synonym">Pneumocystis carinii f. sp. muris</name>
    <dbReference type="NCBI Taxonomy" id="1069680"/>
    <lineage>
        <taxon>Eukaryota</taxon>
        <taxon>Fungi</taxon>
        <taxon>Dikarya</taxon>
        <taxon>Ascomycota</taxon>
        <taxon>Taphrinomycotina</taxon>
        <taxon>Pneumocystomycetes</taxon>
        <taxon>Pneumocystaceae</taxon>
        <taxon>Pneumocystis</taxon>
    </lineage>
</organism>
<dbReference type="GO" id="GO:0006289">
    <property type="term" value="P:nucleotide-excision repair"/>
    <property type="evidence" value="ECO:0007669"/>
    <property type="project" value="InterPro"/>
</dbReference>
<dbReference type="SUPFAM" id="SSF50729">
    <property type="entry name" value="PH domain-like"/>
    <property type="match status" value="1"/>
</dbReference>
<dbReference type="Proteomes" id="UP000011958">
    <property type="component" value="Unassembled WGS sequence"/>
</dbReference>
<evidence type="ECO:0000256" key="5">
    <source>
        <dbReference type="ARBA" id="ARBA00023163"/>
    </source>
</evidence>
<accession>M7P3T1</accession>
<reference evidence="9" key="1">
    <citation type="journal article" date="2016" name="Nat. Commun.">
        <title>Genome analysis of three Pneumocystis species reveals adaptation mechanisms to life exclusively in mammalian hosts.</title>
        <authorList>
            <person name="Ma L."/>
            <person name="Chen Z."/>
            <person name="Huang D.W."/>
            <person name="Kutty G."/>
            <person name="Ishihara M."/>
            <person name="Wang H."/>
            <person name="Abouelleil A."/>
            <person name="Bishop L."/>
            <person name="Davey E."/>
            <person name="Deng R."/>
            <person name="Deng X."/>
            <person name="Fan L."/>
            <person name="Fantoni G."/>
            <person name="Fitzgerald M."/>
            <person name="Gogineni E."/>
            <person name="Goldberg J.M."/>
            <person name="Handley G."/>
            <person name="Hu X."/>
            <person name="Huber C."/>
            <person name="Jiao X."/>
            <person name="Jones K."/>
            <person name="Levin J.Z."/>
            <person name="Liu Y."/>
            <person name="Macdonald P."/>
            <person name="Melnikov A."/>
            <person name="Raley C."/>
            <person name="Sassi M."/>
            <person name="Sherman B.T."/>
            <person name="Song X."/>
            <person name="Sykes S."/>
            <person name="Tran B."/>
            <person name="Walsh L."/>
            <person name="Xia Y."/>
            <person name="Yang J."/>
            <person name="Young S."/>
            <person name="Zeng Q."/>
            <person name="Zheng X."/>
            <person name="Stephens R."/>
            <person name="Nusbaum C."/>
            <person name="Birren B.W."/>
            <person name="Azadi P."/>
            <person name="Lempicki R.A."/>
            <person name="Cuomo C.A."/>
            <person name="Kovacs J.A."/>
        </authorList>
    </citation>
    <scope>NUCLEOTIDE SEQUENCE [LARGE SCALE GENOMIC DNA]</scope>
    <source>
        <strain evidence="9">B123</strain>
    </source>
</reference>
<keyword evidence="4" id="KW-0805">Transcription regulation</keyword>
<dbReference type="GeneID" id="19896689"/>
<dbReference type="GO" id="GO:0006367">
    <property type="term" value="P:transcription initiation at RNA polymerase II promoter"/>
    <property type="evidence" value="ECO:0007669"/>
    <property type="project" value="EnsemblFungi"/>
</dbReference>
<dbReference type="SUPFAM" id="SSF140383">
    <property type="entry name" value="BSD domain-like"/>
    <property type="match status" value="1"/>
</dbReference>
<keyword evidence="3" id="KW-0677">Repeat</keyword>
<dbReference type="SMART" id="SM00751">
    <property type="entry name" value="BSD"/>
    <property type="match status" value="2"/>
</dbReference>
<evidence type="ECO:0000313" key="8">
    <source>
        <dbReference type="EMBL" id="EMR08520.1"/>
    </source>
</evidence>
<dbReference type="HOGENOM" id="CLU_019188_0_0_1"/>
<dbReference type="InterPro" id="IPR011993">
    <property type="entry name" value="PH-like_dom_sf"/>
</dbReference>
<dbReference type="InterPro" id="IPR005607">
    <property type="entry name" value="BSD_dom"/>
</dbReference>
<comment type="caution">
    <text evidence="8">The sequence shown here is derived from an EMBL/GenBank/DDBJ whole genome shotgun (WGS) entry which is preliminary data.</text>
</comment>
<dbReference type="STRING" id="1069680.M7P3T1"/>
<dbReference type="AlphaFoldDB" id="M7P3T1"/>
<dbReference type="Pfam" id="PF08567">
    <property type="entry name" value="PH_TFIIH"/>
    <property type="match status" value="1"/>
</dbReference>
<comment type="similarity">
    <text evidence="2">Belongs to the TFB1 family.</text>
</comment>
<dbReference type="PANTHER" id="PTHR12856">
    <property type="entry name" value="TRANSCRIPTION INITIATION FACTOR IIH-RELATED"/>
    <property type="match status" value="1"/>
</dbReference>
<evidence type="ECO:0000256" key="1">
    <source>
        <dbReference type="ARBA" id="ARBA00004123"/>
    </source>
</evidence>
<dbReference type="GO" id="GO:0000439">
    <property type="term" value="C:transcription factor TFIIH core complex"/>
    <property type="evidence" value="ECO:0007669"/>
    <property type="project" value="EnsemblFungi"/>
</dbReference>
<sequence>MDIRTFEVLYKKIKGILILKESSIEWIEFGKQMPTVSISLDSIKNLQATPITSPRAMIKIFKKDQKNEIVSYIFTFISSKAQDDCNNFKLEIQKKNSKRKYLHNIQQSVTDILTRDDFEQDIDLQQSLLKNNNELMKTFSEAVIKGNLTNEQFWSTRIHLLRTYAVEKAQKRGPYNVLTTIKPQTIDNKVKLSLNKEKIYDIFQQHPLIKHIYNENVPPLSEDDFWGRFFLSRLCKKLRGEKLNTYDSNDEILDKYLDYENDFIQSYSNDTKNISYFIDLTKNEHHITKTADFESSIIMKELENIQMMHSLNNLSTKMINCLKKNIDKKKKDNNNINNLILNDLEGIISEDNIYLYIKDQKKYFLKNSIFQEDYSKKFKRPKLYIKFENTEHQMEPIINISNINILSRDTTHDIFQQINIKSRIRHNFKTVIPLDIKNQVILCHETANEFLNQFWIKFLSNETITLQLPQIVNLLKKTNDNINTIIKSNDISINNLEIIKNYFKPTIIAIVKALQEYKNVS</sequence>
<dbReference type="Pfam" id="PF03909">
    <property type="entry name" value="BSD"/>
    <property type="match status" value="2"/>
</dbReference>
<gene>
    <name evidence="8" type="ORF">PNEG_03002</name>
</gene>
<keyword evidence="5" id="KW-0804">Transcription</keyword>
<protein>
    <recommendedName>
        <fullName evidence="7">BSD domain-containing protein</fullName>
    </recommendedName>
</protein>
<evidence type="ECO:0000256" key="4">
    <source>
        <dbReference type="ARBA" id="ARBA00023015"/>
    </source>
</evidence>
<dbReference type="PROSITE" id="PS50858">
    <property type="entry name" value="BSD"/>
    <property type="match status" value="2"/>
</dbReference>
<evidence type="ECO:0000256" key="2">
    <source>
        <dbReference type="ARBA" id="ARBA00009448"/>
    </source>
</evidence>
<keyword evidence="9" id="KW-1185">Reference proteome</keyword>
<feature type="domain" description="BSD" evidence="7">
    <location>
        <begin position="186"/>
        <end position="237"/>
    </location>
</feature>
<dbReference type="InterPro" id="IPR027079">
    <property type="entry name" value="Tfb1/GTF2H1"/>
</dbReference>
<dbReference type="OMA" id="FWKRYFE"/>